<evidence type="ECO:0000256" key="12">
    <source>
        <dbReference type="SAM" id="Coils"/>
    </source>
</evidence>
<dbReference type="GO" id="GO:0031490">
    <property type="term" value="F:chromatin DNA binding"/>
    <property type="evidence" value="ECO:0007669"/>
    <property type="project" value="TreeGrafter"/>
</dbReference>
<keyword evidence="4" id="KW-0479">Metal-binding</keyword>
<keyword evidence="9" id="KW-0804">Transcription</keyword>
<dbReference type="EC" id="2.3.1.48" evidence="2"/>
<evidence type="ECO:0000256" key="5">
    <source>
        <dbReference type="ARBA" id="ARBA00022771"/>
    </source>
</evidence>
<dbReference type="Gene3D" id="3.30.60.90">
    <property type="match status" value="1"/>
</dbReference>
<proteinExistence type="predicted"/>
<protein>
    <recommendedName>
        <fullName evidence="2">histone acetyltransferase</fullName>
        <ecNumber evidence="2">2.3.1.48</ecNumber>
    </recommendedName>
</protein>
<gene>
    <name evidence="14" type="ORF">CJN711_LOCUS6065</name>
    <name evidence="15" type="ORF">KQP761_LOCUS18478</name>
</gene>
<feature type="non-terminal residue" evidence="14">
    <location>
        <position position="104"/>
    </location>
</feature>
<keyword evidence="10" id="KW-0539">Nucleus</keyword>
<evidence type="ECO:0000256" key="9">
    <source>
        <dbReference type="ARBA" id="ARBA00023163"/>
    </source>
</evidence>
<feature type="coiled-coil region" evidence="12">
    <location>
        <begin position="31"/>
        <end position="58"/>
    </location>
</feature>
<evidence type="ECO:0000256" key="2">
    <source>
        <dbReference type="ARBA" id="ARBA00013184"/>
    </source>
</evidence>
<keyword evidence="5" id="KW-0863">Zinc-finger</keyword>
<comment type="catalytic activity">
    <reaction evidence="11">
        <text>L-lysyl-[protein] + acetyl-CoA = N(6)-acetyl-L-lysyl-[protein] + CoA + H(+)</text>
        <dbReference type="Rhea" id="RHEA:45948"/>
        <dbReference type="Rhea" id="RHEA-COMP:9752"/>
        <dbReference type="Rhea" id="RHEA-COMP:10731"/>
        <dbReference type="ChEBI" id="CHEBI:15378"/>
        <dbReference type="ChEBI" id="CHEBI:29969"/>
        <dbReference type="ChEBI" id="CHEBI:57287"/>
        <dbReference type="ChEBI" id="CHEBI:57288"/>
        <dbReference type="ChEBI" id="CHEBI:61930"/>
        <dbReference type="EC" id="2.3.1.48"/>
    </reaction>
</comment>
<dbReference type="InterPro" id="IPR013178">
    <property type="entry name" value="Histone_AcTrfase_Rtt109/CBP"/>
</dbReference>
<comment type="subcellular location">
    <subcellularLocation>
        <location evidence="1">Nucleus</location>
    </subcellularLocation>
</comment>
<evidence type="ECO:0000256" key="10">
    <source>
        <dbReference type="ARBA" id="ARBA00023242"/>
    </source>
</evidence>
<keyword evidence="8" id="KW-0805">Transcription regulation</keyword>
<keyword evidence="7" id="KW-0156">Chromatin regulator</keyword>
<dbReference type="Pfam" id="PF00569">
    <property type="entry name" value="ZZ"/>
    <property type="match status" value="1"/>
</dbReference>
<dbReference type="InterPro" id="IPR000433">
    <property type="entry name" value="Znf_ZZ"/>
</dbReference>
<evidence type="ECO:0000256" key="6">
    <source>
        <dbReference type="ARBA" id="ARBA00022833"/>
    </source>
</evidence>
<evidence type="ECO:0000256" key="4">
    <source>
        <dbReference type="ARBA" id="ARBA00022723"/>
    </source>
</evidence>
<keyword evidence="3" id="KW-0808">Transferase</keyword>
<evidence type="ECO:0000256" key="8">
    <source>
        <dbReference type="ARBA" id="ARBA00023015"/>
    </source>
</evidence>
<dbReference type="OrthoDB" id="899at2759"/>
<reference evidence="14" key="1">
    <citation type="submission" date="2021-02" db="EMBL/GenBank/DDBJ databases">
        <authorList>
            <person name="Nowell W R."/>
        </authorList>
    </citation>
    <scope>NUCLEOTIDE SEQUENCE</scope>
</reference>
<keyword evidence="6" id="KW-0862">Zinc</keyword>
<dbReference type="PANTHER" id="PTHR13808:SF1">
    <property type="entry name" value="HISTONE ACETYLTRANSFERASE"/>
    <property type="match status" value="1"/>
</dbReference>
<evidence type="ECO:0000313" key="16">
    <source>
        <dbReference type="Proteomes" id="UP000663855"/>
    </source>
</evidence>
<dbReference type="GO" id="GO:0004402">
    <property type="term" value="F:histone acetyltransferase activity"/>
    <property type="evidence" value="ECO:0007669"/>
    <property type="project" value="InterPro"/>
</dbReference>
<dbReference type="PANTHER" id="PTHR13808">
    <property type="entry name" value="CBP/P300-RELATED"/>
    <property type="match status" value="1"/>
</dbReference>
<evidence type="ECO:0000259" key="13">
    <source>
        <dbReference type="Pfam" id="PF00569"/>
    </source>
</evidence>
<dbReference type="Proteomes" id="UP000663855">
    <property type="component" value="Unassembled WGS sequence"/>
</dbReference>
<evidence type="ECO:0000256" key="7">
    <source>
        <dbReference type="ARBA" id="ARBA00022853"/>
    </source>
</evidence>
<name>A0A814MFE4_9BILA</name>
<dbReference type="GO" id="GO:0000123">
    <property type="term" value="C:histone acetyltransferase complex"/>
    <property type="evidence" value="ECO:0007669"/>
    <property type="project" value="TreeGrafter"/>
</dbReference>
<feature type="domain" description="ZZ-type" evidence="13">
    <location>
        <begin position="60"/>
        <end position="99"/>
    </location>
</feature>
<dbReference type="Proteomes" id="UP000663834">
    <property type="component" value="Unassembled WGS sequence"/>
</dbReference>
<sequence length="104" mass="12688">DFKKNCLDNQIRLQTVLEIPYFDGDFWPIMIENNIEKLDQEDRRKQEAEDLHDSIQSDIQLNCNICRQQCDIRYHCTKCEDFDPCEKHYNTELKHKHNMERRIS</sequence>
<dbReference type="EMBL" id="CAJNOV010001768">
    <property type="protein sequence ID" value="CAF1078202.1"/>
    <property type="molecule type" value="Genomic_DNA"/>
</dbReference>
<accession>A0A814MFE4</accession>
<dbReference type="GO" id="GO:0045944">
    <property type="term" value="P:positive regulation of transcription by RNA polymerase II"/>
    <property type="evidence" value="ECO:0007669"/>
    <property type="project" value="TreeGrafter"/>
</dbReference>
<dbReference type="EMBL" id="CAJNOW010009392">
    <property type="protein sequence ID" value="CAF1562436.1"/>
    <property type="molecule type" value="Genomic_DNA"/>
</dbReference>
<evidence type="ECO:0000256" key="1">
    <source>
        <dbReference type="ARBA" id="ARBA00004123"/>
    </source>
</evidence>
<dbReference type="InterPro" id="IPR043145">
    <property type="entry name" value="Znf_ZZ_sf"/>
</dbReference>
<dbReference type="SUPFAM" id="SSF57850">
    <property type="entry name" value="RING/U-box"/>
    <property type="match status" value="1"/>
</dbReference>
<dbReference type="GO" id="GO:0003713">
    <property type="term" value="F:transcription coactivator activity"/>
    <property type="evidence" value="ECO:0007669"/>
    <property type="project" value="TreeGrafter"/>
</dbReference>
<organism evidence="14 16">
    <name type="scientific">Rotaria magnacalcarata</name>
    <dbReference type="NCBI Taxonomy" id="392030"/>
    <lineage>
        <taxon>Eukaryota</taxon>
        <taxon>Metazoa</taxon>
        <taxon>Spiralia</taxon>
        <taxon>Gnathifera</taxon>
        <taxon>Rotifera</taxon>
        <taxon>Eurotatoria</taxon>
        <taxon>Bdelloidea</taxon>
        <taxon>Philodinida</taxon>
        <taxon>Philodinidae</taxon>
        <taxon>Rotaria</taxon>
    </lineage>
</organism>
<evidence type="ECO:0000256" key="11">
    <source>
        <dbReference type="ARBA" id="ARBA00048017"/>
    </source>
</evidence>
<dbReference type="AlphaFoldDB" id="A0A814MFE4"/>
<dbReference type="GO" id="GO:0005634">
    <property type="term" value="C:nucleus"/>
    <property type="evidence" value="ECO:0007669"/>
    <property type="project" value="UniProtKB-SubCell"/>
</dbReference>
<evidence type="ECO:0000313" key="15">
    <source>
        <dbReference type="EMBL" id="CAF1562436.1"/>
    </source>
</evidence>
<dbReference type="GO" id="GO:0008270">
    <property type="term" value="F:zinc ion binding"/>
    <property type="evidence" value="ECO:0007669"/>
    <property type="project" value="UniProtKB-KW"/>
</dbReference>
<comment type="caution">
    <text evidence="14">The sequence shown here is derived from an EMBL/GenBank/DDBJ whole genome shotgun (WGS) entry which is preliminary data.</text>
</comment>
<evidence type="ECO:0000313" key="14">
    <source>
        <dbReference type="EMBL" id="CAF1078202.1"/>
    </source>
</evidence>
<keyword evidence="12" id="KW-0175">Coiled coil</keyword>
<evidence type="ECO:0000256" key="3">
    <source>
        <dbReference type="ARBA" id="ARBA00022679"/>
    </source>
</evidence>
<dbReference type="GO" id="GO:0005667">
    <property type="term" value="C:transcription regulator complex"/>
    <property type="evidence" value="ECO:0007669"/>
    <property type="project" value="TreeGrafter"/>
</dbReference>